<dbReference type="InterPro" id="IPR001972">
    <property type="entry name" value="Stomatin_HflK_fam"/>
</dbReference>
<comment type="similarity">
    <text evidence="3">Belongs to the PIGG/PIGN/PIGO family. PIGO subfamily.</text>
</comment>
<keyword evidence="12" id="KW-0732">Signal</keyword>
<dbReference type="InterPro" id="IPR002591">
    <property type="entry name" value="Phosphodiest/P_Trfase"/>
</dbReference>
<evidence type="ECO:0000256" key="1">
    <source>
        <dbReference type="ARBA" id="ARBA00004477"/>
    </source>
</evidence>
<dbReference type="EMBL" id="AZIM01004255">
    <property type="protein sequence ID" value="ETE60981.1"/>
    <property type="molecule type" value="Genomic_DNA"/>
</dbReference>
<gene>
    <name evidence="14" type="ORF">L345_13271</name>
</gene>
<keyword evidence="8" id="KW-1133">Transmembrane helix</keyword>
<accession>V8NGB9</accession>
<evidence type="ECO:0000256" key="9">
    <source>
        <dbReference type="ARBA" id="ARBA00023136"/>
    </source>
</evidence>
<evidence type="ECO:0000256" key="4">
    <source>
        <dbReference type="ARBA" id="ARBA00022502"/>
    </source>
</evidence>
<keyword evidence="15" id="KW-1185">Reference proteome</keyword>
<evidence type="ECO:0000313" key="15">
    <source>
        <dbReference type="Proteomes" id="UP000018936"/>
    </source>
</evidence>
<dbReference type="UniPathway" id="UPA00196"/>
<dbReference type="GO" id="GO:0051377">
    <property type="term" value="F:mannose-ethanolamine phosphotransferase activity"/>
    <property type="evidence" value="ECO:0007669"/>
    <property type="project" value="InterPro"/>
</dbReference>
<feature type="region of interest" description="Disordered" evidence="11">
    <location>
        <begin position="601"/>
        <end position="634"/>
    </location>
</feature>
<keyword evidence="5" id="KW-0808">Transferase</keyword>
<dbReference type="Gene3D" id="3.30.479.30">
    <property type="entry name" value="Band 7 domain"/>
    <property type="match status" value="1"/>
</dbReference>
<feature type="signal peptide" evidence="12">
    <location>
        <begin position="1"/>
        <end position="26"/>
    </location>
</feature>
<dbReference type="PANTHER" id="PTHR23071">
    <property type="entry name" value="PHOSPHATIDYLINOSITOL GLYCAN"/>
    <property type="match status" value="1"/>
</dbReference>
<feature type="chain" id="PRO_5004770770" description="Band 7 domain-containing protein" evidence="12">
    <location>
        <begin position="27"/>
        <end position="690"/>
    </location>
</feature>
<dbReference type="SUPFAM" id="SSF117892">
    <property type="entry name" value="Band 7/SPFH domain"/>
    <property type="match status" value="1"/>
</dbReference>
<dbReference type="GO" id="GO:0006506">
    <property type="term" value="P:GPI anchor biosynthetic process"/>
    <property type="evidence" value="ECO:0007669"/>
    <property type="project" value="UniProtKB-UniPathway"/>
</dbReference>
<evidence type="ECO:0000313" key="14">
    <source>
        <dbReference type="EMBL" id="ETE60981.1"/>
    </source>
</evidence>
<keyword evidence="4" id="KW-0337">GPI-anchor biosynthesis</keyword>
<comment type="pathway">
    <text evidence="2">Glycolipid biosynthesis; glycosylphosphatidylinositol-anchor biosynthesis.</text>
</comment>
<dbReference type="PANTHER" id="PTHR23071:SF1">
    <property type="entry name" value="GPI ETHANOLAMINE PHOSPHATE TRANSFERASE 3"/>
    <property type="match status" value="1"/>
</dbReference>
<dbReference type="CDD" id="cd16023">
    <property type="entry name" value="GPI_EPT_3"/>
    <property type="match status" value="1"/>
</dbReference>
<keyword evidence="10" id="KW-0325">Glycoprotein</keyword>
<dbReference type="Gene3D" id="3.40.720.10">
    <property type="entry name" value="Alkaline Phosphatase, subunit A"/>
    <property type="match status" value="1"/>
</dbReference>
<evidence type="ECO:0000256" key="6">
    <source>
        <dbReference type="ARBA" id="ARBA00022692"/>
    </source>
</evidence>
<dbReference type="InterPro" id="IPR001107">
    <property type="entry name" value="Band_7"/>
</dbReference>
<evidence type="ECO:0000256" key="3">
    <source>
        <dbReference type="ARBA" id="ARBA00008695"/>
    </source>
</evidence>
<proteinExistence type="inferred from homology"/>
<comment type="subcellular location">
    <subcellularLocation>
        <location evidence="1">Endoplasmic reticulum membrane</location>
        <topology evidence="1">Multi-pass membrane protein</topology>
    </subcellularLocation>
</comment>
<dbReference type="CDD" id="cd08829">
    <property type="entry name" value="SPFH_paraslipin"/>
    <property type="match status" value="1"/>
</dbReference>
<feature type="domain" description="Band 7" evidence="13">
    <location>
        <begin position="183"/>
        <end position="351"/>
    </location>
</feature>
<evidence type="ECO:0000256" key="11">
    <source>
        <dbReference type="SAM" id="MobiDB-lite"/>
    </source>
</evidence>
<keyword evidence="7" id="KW-0256">Endoplasmic reticulum</keyword>
<sequence>MPSHGPCLSAFSLRGTWVFVSFSVGAFRVPQFQVGEDLPARQYTAALFTQVDRDGLWDPLRAEVFHGTAAQPLLLPPGLKEGVGEQQQHFAQASSGEGGRGLQVLLPCSGGHSAAGRALPGPELRFTHWIQPSQDHKCSTSQPLVLVAGTILCRVQEAGEEEKGAGVARGGWAPAGFGRWAGSGPGRLGLSEAWAEVGGGLFLRGLHGGGALFRDRGLNFLIPLLDRIRYVQSLKEIVINVPEQSAITHDNVTLQIDGVLYLRIMDPYKASYGVEDPEYAVTQLAQTTMRSELGKLSLDKVFRVEAERRKRATVLESEGIRESAINVAEGKKQAQILASEAEKTERINQASGTQSAGTAPKGSSFLLPYAVPVSGAGRKVVFMGDDTWEGLFPQAFHRAHFFPSFNVKDLHTVDDGILQHLYQTVDGGEWDLLIAHFLGVDHCGHKHGPDHPEMAKKLSQMDEMLSLRCAEAGQESVALSSVLLMDSSLVDHLGNDTLLLVAGDHGMTATGDHGGDSDEELDAALFVYSKAPLFQEPPPEEPQTVPQVNLVPTLALLLGVPVPYSNIGEVMADLFATEGDAAASLRAQLAAYDINARQVRVAPPPWGPRKSGPGAGPKRQGGQAGNSVPTEEGPEVLSTVAKQHLGRVQQGICTPAAPHHTEAVAEPECAGSHQAEMRLWVGLGAASREL</sequence>
<keyword evidence="9" id="KW-0472">Membrane</keyword>
<dbReference type="GO" id="GO:0005789">
    <property type="term" value="C:endoplasmic reticulum membrane"/>
    <property type="evidence" value="ECO:0007669"/>
    <property type="project" value="UniProtKB-SubCell"/>
</dbReference>
<dbReference type="InterPro" id="IPR039524">
    <property type="entry name" value="PIGO/GPI13"/>
</dbReference>
<name>V8NGB9_OPHHA</name>
<protein>
    <recommendedName>
        <fullName evidence="13">Band 7 domain-containing protein</fullName>
    </recommendedName>
</protein>
<dbReference type="OrthoDB" id="272139at2759"/>
<evidence type="ECO:0000256" key="10">
    <source>
        <dbReference type="ARBA" id="ARBA00023180"/>
    </source>
</evidence>
<dbReference type="InterPro" id="IPR036013">
    <property type="entry name" value="Band_7/SPFH_dom_sf"/>
</dbReference>
<dbReference type="PRINTS" id="PR00721">
    <property type="entry name" value="STOMATIN"/>
</dbReference>
<evidence type="ECO:0000259" key="13">
    <source>
        <dbReference type="SMART" id="SM00244"/>
    </source>
</evidence>
<keyword evidence="6" id="KW-0812">Transmembrane</keyword>
<evidence type="ECO:0000256" key="2">
    <source>
        <dbReference type="ARBA" id="ARBA00004687"/>
    </source>
</evidence>
<dbReference type="SUPFAM" id="SSF53649">
    <property type="entry name" value="Alkaline phosphatase-like"/>
    <property type="match status" value="1"/>
</dbReference>
<comment type="caution">
    <text evidence="14">The sequence shown here is derived from an EMBL/GenBank/DDBJ whole genome shotgun (WGS) entry which is preliminary data.</text>
</comment>
<feature type="non-terminal residue" evidence="14">
    <location>
        <position position="1"/>
    </location>
</feature>
<dbReference type="Pfam" id="PF01145">
    <property type="entry name" value="Band_7"/>
    <property type="match status" value="1"/>
</dbReference>
<organism evidence="14 15">
    <name type="scientific">Ophiophagus hannah</name>
    <name type="common">King cobra</name>
    <name type="synonym">Naja hannah</name>
    <dbReference type="NCBI Taxonomy" id="8665"/>
    <lineage>
        <taxon>Eukaryota</taxon>
        <taxon>Metazoa</taxon>
        <taxon>Chordata</taxon>
        <taxon>Craniata</taxon>
        <taxon>Vertebrata</taxon>
        <taxon>Euteleostomi</taxon>
        <taxon>Lepidosauria</taxon>
        <taxon>Squamata</taxon>
        <taxon>Bifurcata</taxon>
        <taxon>Unidentata</taxon>
        <taxon>Episquamata</taxon>
        <taxon>Toxicofera</taxon>
        <taxon>Serpentes</taxon>
        <taxon>Colubroidea</taxon>
        <taxon>Elapidae</taxon>
        <taxon>Elapinae</taxon>
        <taxon>Ophiophagus</taxon>
    </lineage>
</organism>
<dbReference type="InterPro" id="IPR017850">
    <property type="entry name" value="Alkaline_phosphatase_core_sf"/>
</dbReference>
<dbReference type="Proteomes" id="UP000018936">
    <property type="component" value="Unassembled WGS sequence"/>
</dbReference>
<dbReference type="SMART" id="SM00244">
    <property type="entry name" value="PHB"/>
    <property type="match status" value="1"/>
</dbReference>
<evidence type="ECO:0000256" key="12">
    <source>
        <dbReference type="SAM" id="SignalP"/>
    </source>
</evidence>
<reference evidence="14 15" key="1">
    <citation type="journal article" date="2013" name="Proc. Natl. Acad. Sci. U.S.A.">
        <title>The king cobra genome reveals dynamic gene evolution and adaptation in the snake venom system.</title>
        <authorList>
            <person name="Vonk F.J."/>
            <person name="Casewell N.R."/>
            <person name="Henkel C.V."/>
            <person name="Heimberg A.M."/>
            <person name="Jansen H.J."/>
            <person name="McCleary R.J."/>
            <person name="Kerkkamp H.M."/>
            <person name="Vos R.A."/>
            <person name="Guerreiro I."/>
            <person name="Calvete J.J."/>
            <person name="Wuster W."/>
            <person name="Woods A.E."/>
            <person name="Logan J.M."/>
            <person name="Harrison R.A."/>
            <person name="Castoe T.A."/>
            <person name="de Koning A.P."/>
            <person name="Pollock D.D."/>
            <person name="Yandell M."/>
            <person name="Calderon D."/>
            <person name="Renjifo C."/>
            <person name="Currier R.B."/>
            <person name="Salgado D."/>
            <person name="Pla D."/>
            <person name="Sanz L."/>
            <person name="Hyder A.S."/>
            <person name="Ribeiro J.M."/>
            <person name="Arntzen J.W."/>
            <person name="van den Thillart G.E."/>
            <person name="Boetzer M."/>
            <person name="Pirovano W."/>
            <person name="Dirks R.P."/>
            <person name="Spaink H.P."/>
            <person name="Duboule D."/>
            <person name="McGlinn E."/>
            <person name="Kini R.M."/>
            <person name="Richardson M.K."/>
        </authorList>
    </citation>
    <scope>NUCLEOTIDE SEQUENCE</scope>
    <source>
        <tissue evidence="14">Blood</tissue>
    </source>
</reference>
<dbReference type="InterPro" id="IPR037675">
    <property type="entry name" value="PIG-O_N"/>
</dbReference>
<dbReference type="Pfam" id="PF01663">
    <property type="entry name" value="Phosphodiest"/>
    <property type="match status" value="1"/>
</dbReference>
<evidence type="ECO:0000256" key="7">
    <source>
        <dbReference type="ARBA" id="ARBA00022824"/>
    </source>
</evidence>
<dbReference type="AlphaFoldDB" id="V8NGB9"/>
<evidence type="ECO:0000256" key="5">
    <source>
        <dbReference type="ARBA" id="ARBA00022679"/>
    </source>
</evidence>
<evidence type="ECO:0000256" key="8">
    <source>
        <dbReference type="ARBA" id="ARBA00022989"/>
    </source>
</evidence>